<proteinExistence type="inferred from homology"/>
<dbReference type="Proteomes" id="UP000019384">
    <property type="component" value="Unassembled WGS sequence"/>
</dbReference>
<dbReference type="GO" id="GO:0018279">
    <property type="term" value="P:protein N-linked glycosylation via asparagine"/>
    <property type="evidence" value="ECO:0007669"/>
    <property type="project" value="TreeGrafter"/>
</dbReference>
<comment type="subcellular location">
    <subcellularLocation>
        <location evidence="2">Endoplasmic reticulum membrane</location>
        <topology evidence="2">Multi-pass membrane protein</topology>
    </subcellularLocation>
</comment>
<dbReference type="OrthoDB" id="67566at2759"/>
<protein>
    <submittedName>
        <fullName evidence="11">Uncharacterized protein</fullName>
    </submittedName>
</protein>
<name>W6MNL7_9ASCO</name>
<evidence type="ECO:0000256" key="3">
    <source>
        <dbReference type="ARBA" id="ARBA00009561"/>
    </source>
</evidence>
<dbReference type="GO" id="GO:0008250">
    <property type="term" value="C:oligosaccharyltransferase complex"/>
    <property type="evidence" value="ECO:0007669"/>
    <property type="project" value="TreeGrafter"/>
</dbReference>
<dbReference type="HOGENOM" id="CLU_052855_1_0_1"/>
<evidence type="ECO:0000256" key="5">
    <source>
        <dbReference type="ARBA" id="ARBA00022729"/>
    </source>
</evidence>
<gene>
    <name evidence="11" type="ORF">KUCA_T00004208001</name>
</gene>
<feature type="transmembrane region" description="Helical" evidence="9">
    <location>
        <begin position="211"/>
        <end position="229"/>
    </location>
</feature>
<dbReference type="Gene3D" id="3.40.30.10">
    <property type="entry name" value="Glutaredoxin"/>
    <property type="match status" value="1"/>
</dbReference>
<keyword evidence="4 9" id="KW-0812">Transmembrane</keyword>
<evidence type="ECO:0000256" key="8">
    <source>
        <dbReference type="ARBA" id="ARBA00023136"/>
    </source>
</evidence>
<dbReference type="STRING" id="1382522.W6MNL7"/>
<dbReference type="PANTHER" id="PTHR12692:SF0">
    <property type="entry name" value="GH11935P"/>
    <property type="match status" value="1"/>
</dbReference>
<evidence type="ECO:0000313" key="11">
    <source>
        <dbReference type="EMBL" id="CDK28226.1"/>
    </source>
</evidence>
<keyword evidence="8 9" id="KW-0472">Membrane</keyword>
<evidence type="ECO:0000313" key="12">
    <source>
        <dbReference type="Proteomes" id="UP000019384"/>
    </source>
</evidence>
<feature type="transmembrane region" description="Helical" evidence="9">
    <location>
        <begin position="263"/>
        <end position="280"/>
    </location>
</feature>
<keyword evidence="7 9" id="KW-1133">Transmembrane helix</keyword>
<feature type="signal peptide" evidence="10">
    <location>
        <begin position="1"/>
        <end position="21"/>
    </location>
</feature>
<accession>W6MNL7</accession>
<feature type="chain" id="PRO_5004879005" evidence="10">
    <location>
        <begin position="22"/>
        <end position="327"/>
    </location>
</feature>
<organism evidence="11 12">
    <name type="scientific">Kuraishia capsulata CBS 1993</name>
    <dbReference type="NCBI Taxonomy" id="1382522"/>
    <lineage>
        <taxon>Eukaryota</taxon>
        <taxon>Fungi</taxon>
        <taxon>Dikarya</taxon>
        <taxon>Ascomycota</taxon>
        <taxon>Saccharomycotina</taxon>
        <taxon>Pichiomycetes</taxon>
        <taxon>Pichiales</taxon>
        <taxon>Pichiaceae</taxon>
        <taxon>Kuraishia</taxon>
    </lineage>
</organism>
<evidence type="ECO:0000256" key="7">
    <source>
        <dbReference type="ARBA" id="ARBA00022989"/>
    </source>
</evidence>
<dbReference type="GeneID" id="34521604"/>
<dbReference type="EMBL" id="HG793129">
    <property type="protein sequence ID" value="CDK28226.1"/>
    <property type="molecule type" value="Genomic_DNA"/>
</dbReference>
<keyword evidence="6" id="KW-0256">Endoplasmic reticulum</keyword>
<evidence type="ECO:0000256" key="9">
    <source>
        <dbReference type="SAM" id="Phobius"/>
    </source>
</evidence>
<dbReference type="InterPro" id="IPR036249">
    <property type="entry name" value="Thioredoxin-like_sf"/>
</dbReference>
<keyword evidence="5 10" id="KW-0732">Signal</keyword>
<dbReference type="SUPFAM" id="SSF52833">
    <property type="entry name" value="Thioredoxin-like"/>
    <property type="match status" value="1"/>
</dbReference>
<reference evidence="11" key="2">
    <citation type="submission" date="2014-02" db="EMBL/GenBank/DDBJ databases">
        <title>Complete DNA sequence of /Kuraishia capsulata/ illustrates novel genomic features among budding yeasts (/Saccharomycotina/).</title>
        <authorList>
            <person name="Morales L."/>
            <person name="Noel B."/>
            <person name="Porcel B."/>
            <person name="Marcet-Houben M."/>
            <person name="Hullo M-F."/>
            <person name="Sacerdot C."/>
            <person name="Tekaia F."/>
            <person name="Leh-Louis V."/>
            <person name="Despons L."/>
            <person name="Khanna V."/>
            <person name="Aury J-M."/>
            <person name="Barbe V."/>
            <person name="Couloux A."/>
            <person name="Labadie K."/>
            <person name="Pelletier E."/>
            <person name="Souciet J-L."/>
            <person name="Boekhout T."/>
            <person name="Gabaldon T."/>
            <person name="Wincker P."/>
            <person name="Dujon B."/>
        </authorList>
    </citation>
    <scope>NUCLEOTIDE SEQUENCE</scope>
    <source>
        <strain evidence="11">CBS 1993</strain>
    </source>
</reference>
<sequence length="327" mass="36839">MRNSWGISILVWAIFAQMCWALKYEQLVAGNKGKISPLKITDNNYIAILENPKEDFDLVLLATATNPEVGCLLCHEYAPIYSMVSESFAANSKGIETDKNLVFAYADFPTAKKLFQKLQLNTVPKLFYYKAGGAPDVTKVAAEYTFMQGENPDNLAGWVREHSGLAPHLFVLHEKIDYSNIALTISAIAMLTFITIRKWAEVTKLLKSKQIWQAGSIILIILFVSGYMYNEIRNAPFSRPQRDGSQEYFASGHQQQYAAETQFVSVVYGLLMVMTVVAVSKAPKIKNSKVQFAVTVISTIGIFLAYSYLIHLFHKKNSGYPYHLLRY</sequence>
<feature type="transmembrane region" description="Helical" evidence="9">
    <location>
        <begin position="292"/>
        <end position="313"/>
    </location>
</feature>
<keyword evidence="12" id="KW-1185">Reference proteome</keyword>
<comment type="similarity">
    <text evidence="3">Belongs to the OST3/OST6 family.</text>
</comment>
<evidence type="ECO:0000256" key="2">
    <source>
        <dbReference type="ARBA" id="ARBA00004477"/>
    </source>
</evidence>
<dbReference type="Pfam" id="PF04756">
    <property type="entry name" value="OST3_OST6"/>
    <property type="match status" value="1"/>
</dbReference>
<evidence type="ECO:0000256" key="1">
    <source>
        <dbReference type="ARBA" id="ARBA00002791"/>
    </source>
</evidence>
<evidence type="ECO:0000256" key="4">
    <source>
        <dbReference type="ARBA" id="ARBA00022692"/>
    </source>
</evidence>
<dbReference type="AlphaFoldDB" id="W6MNL7"/>
<dbReference type="InterPro" id="IPR021149">
    <property type="entry name" value="OligosaccharylTrfase_OST3/OST6"/>
</dbReference>
<evidence type="ECO:0000256" key="10">
    <source>
        <dbReference type="SAM" id="SignalP"/>
    </source>
</evidence>
<dbReference type="PANTHER" id="PTHR12692">
    <property type="entry name" value="DOLICHYL-DIPHOSPHOOLIGOSACCHARIDE--PROTEIN GLYCOSYLTRANSFERASE-RELATED"/>
    <property type="match status" value="1"/>
</dbReference>
<dbReference type="RefSeq" id="XP_022460216.1">
    <property type="nucleotide sequence ID" value="XM_022600918.1"/>
</dbReference>
<comment type="function">
    <text evidence="1">Subunit of the oligosaccharyl transferase (OST) complex that catalyzes the initial transfer of a defined glycan (Glc(3)Man(9)GlcNAc(2) in eukaryotes) from the lipid carrier dolichol-pyrophosphate to an asparagine residue within an Asn-X-Ser/Thr consensus motif in nascent polypeptide chains, the first step in protein N-glycosylation. N-glycosylation occurs cotranslationally and the complex associates with the Sec61 complex at the channel-forming translocon complex that mediates protein translocation across the endoplasmic reticulum (ER). All subunits are required for a maximal enzyme activity.</text>
</comment>
<feature type="transmembrane region" description="Helical" evidence="9">
    <location>
        <begin position="178"/>
        <end position="199"/>
    </location>
</feature>
<evidence type="ECO:0000256" key="6">
    <source>
        <dbReference type="ARBA" id="ARBA00022824"/>
    </source>
</evidence>
<reference evidence="11" key="1">
    <citation type="submission" date="2013-12" db="EMBL/GenBank/DDBJ databases">
        <authorList>
            <person name="Genoscope - CEA"/>
        </authorList>
    </citation>
    <scope>NUCLEOTIDE SEQUENCE</scope>
    <source>
        <strain evidence="11">CBS 1993</strain>
    </source>
</reference>